<evidence type="ECO:0008006" key="2">
    <source>
        <dbReference type="Google" id="ProtNLM"/>
    </source>
</evidence>
<accession>A0A0F9NDG8</accession>
<dbReference type="AlphaFoldDB" id="A0A0F9NDG8"/>
<organism evidence="1">
    <name type="scientific">marine sediment metagenome</name>
    <dbReference type="NCBI Taxonomy" id="412755"/>
    <lineage>
        <taxon>unclassified sequences</taxon>
        <taxon>metagenomes</taxon>
        <taxon>ecological metagenomes</taxon>
    </lineage>
</organism>
<comment type="caution">
    <text evidence="1">The sequence shown here is derived from an EMBL/GenBank/DDBJ whole genome shotgun (WGS) entry which is preliminary data.</text>
</comment>
<sequence>MQDITIPVAFCQGVKWKPRPSTKVPGTCGACGKELVKRQHWFCPSPPGFRNPQGYNPDSCRYLYLINHIWGYARDAAIKRDGGKCRRCGGDAEERTPYAGRGGRVLYHTVVAAEVNHIVPREGAGYARGCHNHQDNLETVCHKDHLLITAEQRGYVPGGKQRDAQVRRQERDLEKLSRWRESAGVVDDPDYLEGMYILATGDLDGEV</sequence>
<dbReference type="CDD" id="cd00085">
    <property type="entry name" value="HNHc"/>
    <property type="match status" value="1"/>
</dbReference>
<dbReference type="InterPro" id="IPR003615">
    <property type="entry name" value="HNH_nuc"/>
</dbReference>
<evidence type="ECO:0000313" key="1">
    <source>
        <dbReference type="EMBL" id="KKN17535.1"/>
    </source>
</evidence>
<gene>
    <name evidence="1" type="ORF">LCGC14_0964930</name>
</gene>
<dbReference type="EMBL" id="LAZR01003510">
    <property type="protein sequence ID" value="KKN17535.1"/>
    <property type="molecule type" value="Genomic_DNA"/>
</dbReference>
<protein>
    <recommendedName>
        <fullName evidence="2">HNH nuclease domain-containing protein</fullName>
    </recommendedName>
</protein>
<reference evidence="1" key="1">
    <citation type="journal article" date="2015" name="Nature">
        <title>Complex archaea that bridge the gap between prokaryotes and eukaryotes.</title>
        <authorList>
            <person name="Spang A."/>
            <person name="Saw J.H."/>
            <person name="Jorgensen S.L."/>
            <person name="Zaremba-Niedzwiedzka K."/>
            <person name="Martijn J."/>
            <person name="Lind A.E."/>
            <person name="van Eijk R."/>
            <person name="Schleper C."/>
            <person name="Guy L."/>
            <person name="Ettema T.J."/>
        </authorList>
    </citation>
    <scope>NUCLEOTIDE SEQUENCE</scope>
</reference>
<name>A0A0F9NDG8_9ZZZZ</name>
<proteinExistence type="predicted"/>